<organism evidence="1 2">
    <name type="scientific">Undibacterium jejuense</name>
    <dbReference type="NCBI Taxonomy" id="1344949"/>
    <lineage>
        <taxon>Bacteria</taxon>
        <taxon>Pseudomonadati</taxon>
        <taxon>Pseudomonadota</taxon>
        <taxon>Betaproteobacteria</taxon>
        <taxon>Burkholderiales</taxon>
        <taxon>Oxalobacteraceae</taxon>
        <taxon>Undibacterium</taxon>
    </lineage>
</organism>
<proteinExistence type="predicted"/>
<evidence type="ECO:0000313" key="2">
    <source>
        <dbReference type="Proteomes" id="UP000634011"/>
    </source>
</evidence>
<protein>
    <submittedName>
        <fullName evidence="1">Uncharacterized protein</fullName>
    </submittedName>
</protein>
<comment type="caution">
    <text evidence="1">The sequence shown here is derived from an EMBL/GenBank/DDBJ whole genome shotgun (WGS) entry which is preliminary data.</text>
</comment>
<sequence length="54" mass="5935">MKKMLQPLEGGGKIARLTDSEIKELTADGETIDNYFLAKVANKFDAKQALVDAH</sequence>
<dbReference type="EMBL" id="JACOFV010000037">
    <property type="protein sequence ID" value="MBC3864358.1"/>
    <property type="molecule type" value="Genomic_DNA"/>
</dbReference>
<evidence type="ECO:0000313" key="1">
    <source>
        <dbReference type="EMBL" id="MBC3864358.1"/>
    </source>
</evidence>
<gene>
    <name evidence="1" type="ORF">H8K32_19865</name>
</gene>
<dbReference type="RefSeq" id="WP_186914355.1">
    <property type="nucleotide sequence ID" value="NZ_JBHSMV010000025.1"/>
</dbReference>
<reference evidence="1" key="1">
    <citation type="submission" date="2020-08" db="EMBL/GenBank/DDBJ databases">
        <title>Novel species isolated from subtropical streams in China.</title>
        <authorList>
            <person name="Lu H."/>
        </authorList>
    </citation>
    <scope>NUCLEOTIDE SEQUENCE</scope>
    <source>
        <strain evidence="1">KACC 12607</strain>
    </source>
</reference>
<dbReference type="AlphaFoldDB" id="A0A923KQZ9"/>
<dbReference type="Proteomes" id="UP000634011">
    <property type="component" value="Unassembled WGS sequence"/>
</dbReference>
<name>A0A923KQZ9_9BURK</name>
<accession>A0A923KQZ9</accession>
<keyword evidence="2" id="KW-1185">Reference proteome</keyword>